<evidence type="ECO:0000259" key="6">
    <source>
        <dbReference type="PROSITE" id="PS51387"/>
    </source>
</evidence>
<dbReference type="Gene3D" id="3.40.462.20">
    <property type="match status" value="1"/>
</dbReference>
<dbReference type="EMBL" id="KV425886">
    <property type="protein sequence ID" value="KZW02826.1"/>
    <property type="molecule type" value="Genomic_DNA"/>
</dbReference>
<dbReference type="PROSITE" id="PS51387">
    <property type="entry name" value="FAD_PCMH"/>
    <property type="match status" value="1"/>
</dbReference>
<protein>
    <submittedName>
        <fullName evidence="7">FAD-binding domain-containing protein</fullName>
    </submittedName>
</protein>
<dbReference type="SUPFAM" id="SSF56176">
    <property type="entry name" value="FAD-binding/transporter-associated domain-like"/>
    <property type="match status" value="1"/>
</dbReference>
<dbReference type="InterPro" id="IPR016169">
    <property type="entry name" value="FAD-bd_PCMH_sub2"/>
</dbReference>
<evidence type="ECO:0000256" key="2">
    <source>
        <dbReference type="ARBA" id="ARBA00005466"/>
    </source>
</evidence>
<dbReference type="PANTHER" id="PTHR42973">
    <property type="entry name" value="BINDING OXIDOREDUCTASE, PUTATIVE (AFU_ORTHOLOGUE AFUA_1G17690)-RELATED"/>
    <property type="match status" value="1"/>
</dbReference>
<keyword evidence="3" id="KW-0285">Flavoprotein</keyword>
<evidence type="ECO:0000256" key="3">
    <source>
        <dbReference type="ARBA" id="ARBA00022630"/>
    </source>
</evidence>
<dbReference type="Gene3D" id="3.30.465.10">
    <property type="match status" value="1"/>
</dbReference>
<dbReference type="AlphaFoldDB" id="A0A165PY83"/>
<keyword evidence="4" id="KW-0274">FAD</keyword>
<comment type="similarity">
    <text evidence="2">Belongs to the oxygen-dependent FAD-linked oxidoreductase family.</text>
</comment>
<dbReference type="InterPro" id="IPR006093">
    <property type="entry name" value="Oxy_OxRdtase_FAD_BS"/>
</dbReference>
<dbReference type="STRING" id="1314781.A0A165PY83"/>
<dbReference type="OrthoDB" id="407275at2759"/>
<evidence type="ECO:0000256" key="4">
    <source>
        <dbReference type="ARBA" id="ARBA00022827"/>
    </source>
</evidence>
<dbReference type="Pfam" id="PF01565">
    <property type="entry name" value="FAD_binding_4"/>
    <property type="match status" value="1"/>
</dbReference>
<dbReference type="InterPro" id="IPR016166">
    <property type="entry name" value="FAD-bd_PCMH"/>
</dbReference>
<sequence>MVFSALFHSQPHVPPSPFIADLERAGIAGEVITQANHPIDYELGTIAWNARCLFRPEAIVKVVDAHDVAKAVKVAAKHGVPVQARSGGHSFGNYASGGQNGALVIHLAKLSKVEYDAHTKRATIGGGALLGKVTTELDKHRVTFPHGTCAQVGIGGHATIGGQGVLSRLYGLSLDSLVEIEAVLADGSIVRANETHNSDLFWGVRGAGASLCIVTSFVFKTYPTPSEVTHYSFEYTIGGAKDLARVFLKWQDFIRTPEVFNDRYFNSLVTVKKGSVLIQGSRIGSRAELDKSAIHLHLGEGAKAKTYDVKVFDWVASVQKWSVDAVNDFGSSIPLPQYMKSLVVKQSEPLTEEAVTAWFEYIQEHAPKGAQTFFLADLEGGAINDVPSSATAYAHREALYTLCGYSIHPMLPFPDNVISYMSSALDVIRAHMKPRVWGVYPGYVDPLLPAHEWPEAYWGQNYKRLREVKTKYDPQDVFRNPQSVKPFSSKL</sequence>
<name>A0A165PY83_EXIGL</name>
<dbReference type="PROSITE" id="PS00862">
    <property type="entry name" value="OX2_COVAL_FAD"/>
    <property type="match status" value="1"/>
</dbReference>
<dbReference type="Pfam" id="PF08031">
    <property type="entry name" value="BBE"/>
    <property type="match status" value="1"/>
</dbReference>
<dbReference type="InterPro" id="IPR050416">
    <property type="entry name" value="FAD-linked_Oxidoreductase"/>
</dbReference>
<evidence type="ECO:0000256" key="1">
    <source>
        <dbReference type="ARBA" id="ARBA00001974"/>
    </source>
</evidence>
<dbReference type="GO" id="GO:0016491">
    <property type="term" value="F:oxidoreductase activity"/>
    <property type="evidence" value="ECO:0007669"/>
    <property type="project" value="UniProtKB-KW"/>
</dbReference>
<keyword evidence="5" id="KW-0560">Oxidoreductase</keyword>
<feature type="domain" description="FAD-binding PCMH-type" evidence="6">
    <location>
        <begin position="52"/>
        <end position="224"/>
    </location>
</feature>
<dbReference type="PANTHER" id="PTHR42973:SF39">
    <property type="entry name" value="FAD-BINDING PCMH-TYPE DOMAIN-CONTAINING PROTEIN"/>
    <property type="match status" value="1"/>
</dbReference>
<gene>
    <name evidence="7" type="ORF">EXIGLDRAFT_730937</name>
</gene>
<dbReference type="InterPro" id="IPR036318">
    <property type="entry name" value="FAD-bd_PCMH-like_sf"/>
</dbReference>
<accession>A0A165PY83</accession>
<comment type="cofactor">
    <cofactor evidence="1">
        <name>FAD</name>
        <dbReference type="ChEBI" id="CHEBI:57692"/>
    </cofactor>
</comment>
<evidence type="ECO:0000313" key="8">
    <source>
        <dbReference type="Proteomes" id="UP000077266"/>
    </source>
</evidence>
<proteinExistence type="inferred from homology"/>
<evidence type="ECO:0000256" key="5">
    <source>
        <dbReference type="ARBA" id="ARBA00023002"/>
    </source>
</evidence>
<dbReference type="GO" id="GO:0071949">
    <property type="term" value="F:FAD binding"/>
    <property type="evidence" value="ECO:0007669"/>
    <property type="project" value="InterPro"/>
</dbReference>
<dbReference type="InParanoid" id="A0A165PY83"/>
<evidence type="ECO:0000313" key="7">
    <source>
        <dbReference type="EMBL" id="KZW02826.1"/>
    </source>
</evidence>
<dbReference type="Proteomes" id="UP000077266">
    <property type="component" value="Unassembled WGS sequence"/>
</dbReference>
<dbReference type="InterPro" id="IPR006094">
    <property type="entry name" value="Oxid_FAD_bind_N"/>
</dbReference>
<reference evidence="7 8" key="1">
    <citation type="journal article" date="2016" name="Mol. Biol. Evol.">
        <title>Comparative Genomics of Early-Diverging Mushroom-Forming Fungi Provides Insights into the Origins of Lignocellulose Decay Capabilities.</title>
        <authorList>
            <person name="Nagy L.G."/>
            <person name="Riley R."/>
            <person name="Tritt A."/>
            <person name="Adam C."/>
            <person name="Daum C."/>
            <person name="Floudas D."/>
            <person name="Sun H."/>
            <person name="Yadav J.S."/>
            <person name="Pangilinan J."/>
            <person name="Larsson K.H."/>
            <person name="Matsuura K."/>
            <person name="Barry K."/>
            <person name="Labutti K."/>
            <person name="Kuo R."/>
            <person name="Ohm R.A."/>
            <person name="Bhattacharya S.S."/>
            <person name="Shirouzu T."/>
            <person name="Yoshinaga Y."/>
            <person name="Martin F.M."/>
            <person name="Grigoriev I.V."/>
            <person name="Hibbett D.S."/>
        </authorList>
    </citation>
    <scope>NUCLEOTIDE SEQUENCE [LARGE SCALE GENOMIC DNA]</scope>
    <source>
        <strain evidence="7 8">HHB12029</strain>
    </source>
</reference>
<organism evidence="7 8">
    <name type="scientific">Exidia glandulosa HHB12029</name>
    <dbReference type="NCBI Taxonomy" id="1314781"/>
    <lineage>
        <taxon>Eukaryota</taxon>
        <taxon>Fungi</taxon>
        <taxon>Dikarya</taxon>
        <taxon>Basidiomycota</taxon>
        <taxon>Agaricomycotina</taxon>
        <taxon>Agaricomycetes</taxon>
        <taxon>Auriculariales</taxon>
        <taxon>Exidiaceae</taxon>
        <taxon>Exidia</taxon>
    </lineage>
</organism>
<dbReference type="InterPro" id="IPR012951">
    <property type="entry name" value="BBE"/>
</dbReference>
<keyword evidence="8" id="KW-1185">Reference proteome</keyword>